<dbReference type="SUPFAM" id="SSF52540">
    <property type="entry name" value="P-loop containing nucleoside triphosphate hydrolases"/>
    <property type="match status" value="1"/>
</dbReference>
<dbReference type="AlphaFoldDB" id="A0A178IRL5"/>
<dbReference type="Proteomes" id="UP000078486">
    <property type="component" value="Unassembled WGS sequence"/>
</dbReference>
<dbReference type="GO" id="GO:0005886">
    <property type="term" value="C:plasma membrane"/>
    <property type="evidence" value="ECO:0007669"/>
    <property type="project" value="TreeGrafter"/>
</dbReference>
<dbReference type="STRING" id="1184151.AW736_26210"/>
<evidence type="ECO:0000259" key="5">
    <source>
        <dbReference type="Pfam" id="PF05157"/>
    </source>
</evidence>
<feature type="domain" description="Bacterial type II secretion system protein E" evidence="4">
    <location>
        <begin position="165"/>
        <end position="544"/>
    </location>
</feature>
<evidence type="ECO:0000256" key="1">
    <source>
        <dbReference type="ARBA" id="ARBA00006611"/>
    </source>
</evidence>
<protein>
    <recommendedName>
        <fullName evidence="8">Secretion system protein E</fullName>
    </recommendedName>
</protein>
<dbReference type="Pfam" id="PF00437">
    <property type="entry name" value="T2SSE"/>
    <property type="match status" value="1"/>
</dbReference>
<dbReference type="EMBL" id="LRRQ01000003">
    <property type="protein sequence ID" value="OAM91876.1"/>
    <property type="molecule type" value="Genomic_DNA"/>
</dbReference>
<dbReference type="CDD" id="cd01129">
    <property type="entry name" value="PulE-GspE-like"/>
    <property type="match status" value="1"/>
</dbReference>
<organism evidence="6 7">
    <name type="scientific">Termitidicoccus mucosus</name>
    <dbReference type="NCBI Taxonomy" id="1184151"/>
    <lineage>
        <taxon>Bacteria</taxon>
        <taxon>Pseudomonadati</taxon>
        <taxon>Verrucomicrobiota</taxon>
        <taxon>Opitutia</taxon>
        <taxon>Opitutales</taxon>
        <taxon>Opitutaceae</taxon>
        <taxon>Termitidicoccus</taxon>
    </lineage>
</organism>
<accession>A0A178IRL5</accession>
<dbReference type="InterPro" id="IPR001482">
    <property type="entry name" value="T2SS/T4SS_dom"/>
</dbReference>
<name>A0A178IRL5_9BACT</name>
<proteinExistence type="inferred from homology"/>
<evidence type="ECO:0000256" key="3">
    <source>
        <dbReference type="ARBA" id="ARBA00022840"/>
    </source>
</evidence>
<comment type="similarity">
    <text evidence="1">Belongs to the GSP E family.</text>
</comment>
<evidence type="ECO:0000313" key="6">
    <source>
        <dbReference type="EMBL" id="OAM91876.1"/>
    </source>
</evidence>
<dbReference type="SUPFAM" id="SSF160246">
    <property type="entry name" value="EspE N-terminal domain-like"/>
    <property type="match status" value="1"/>
</dbReference>
<evidence type="ECO:0008006" key="8">
    <source>
        <dbReference type="Google" id="ProtNLM"/>
    </source>
</evidence>
<dbReference type="PANTHER" id="PTHR30258:SF2">
    <property type="entry name" value="COMG OPERON PROTEIN 1"/>
    <property type="match status" value="1"/>
</dbReference>
<dbReference type="PANTHER" id="PTHR30258">
    <property type="entry name" value="TYPE II SECRETION SYSTEM PROTEIN GSPE-RELATED"/>
    <property type="match status" value="1"/>
</dbReference>
<keyword evidence="2" id="KW-0547">Nucleotide-binding</keyword>
<evidence type="ECO:0000259" key="4">
    <source>
        <dbReference type="Pfam" id="PF00437"/>
    </source>
</evidence>
<reference evidence="6 7" key="1">
    <citation type="submission" date="2016-01" db="EMBL/GenBank/DDBJ databases">
        <title>High potential of lignocellulose degradation of a new Verrucomicrobia species.</title>
        <authorList>
            <person name="Wang Y."/>
            <person name="Shi Y."/>
            <person name="Qiu Z."/>
            <person name="Liu S."/>
            <person name="Yang H."/>
        </authorList>
    </citation>
    <scope>NUCLEOTIDE SEQUENCE [LARGE SCALE GENOMIC DNA]</scope>
    <source>
        <strain evidence="6 7">TSB47</strain>
    </source>
</reference>
<feature type="domain" description="Type II secretion system protein GspE N-terminal" evidence="5">
    <location>
        <begin position="74"/>
        <end position="158"/>
    </location>
</feature>
<dbReference type="Pfam" id="PF05157">
    <property type="entry name" value="MshEN"/>
    <property type="match status" value="1"/>
</dbReference>
<dbReference type="GO" id="GO:0016887">
    <property type="term" value="F:ATP hydrolysis activity"/>
    <property type="evidence" value="ECO:0007669"/>
    <property type="project" value="TreeGrafter"/>
</dbReference>
<evidence type="ECO:0000313" key="7">
    <source>
        <dbReference type="Proteomes" id="UP000078486"/>
    </source>
</evidence>
<keyword evidence="7" id="KW-1185">Reference proteome</keyword>
<dbReference type="Gene3D" id="3.30.450.90">
    <property type="match status" value="1"/>
</dbReference>
<sequence>MPPVSMQLLNHKATDPFWLGRRLVELKRITPAQLESAIDNFRKRPSDGFPRILERLSLIDQKVAAQFIAEHFNLKKIDIAPGSVPPETGKLLPLIRARNYVAFPVRADASSVVIAVADPQRYNVQEACADFSGKSVSIVVAPRNDILTAIEAVYSPALPATNPKELLAEILNDAVTHQAADIHFEPKPQGIHIRYRIDNGMVHSAYYDDAMKIGLIQAIKNLAKLDLAQTKLPQDGQARHSIGSTTFNLRVNTLPTIRGEAADIRIQDETRDFGTPEKLGLSPEQIALFMRIITVPNGIIYVTGPTGSGKTTLQYALLATQDLSDVVVITLEDPVEYQIYQYTQCSIDEAVGRTFPLMMRAALRHDPDVILIGETRDLETARTSIQAASTGHVVFSTMHTNDASSAVARLIDLGIEPFLITSAVKAVCAIRLVQKLCTCKQPPKPELLAYFREEFGEGDYMVPAGCEHCKNTGYKGRTAILEIFPLTDDSTAELILKKVPIGELRRHLRCLPADSHDPAKRYPTMYDDGLAKAKEGITSIAEVLAQVAKEDPVE</sequence>
<comment type="caution">
    <text evidence="6">The sequence shown here is derived from an EMBL/GenBank/DDBJ whole genome shotgun (WGS) entry which is preliminary data.</text>
</comment>
<dbReference type="Gene3D" id="3.30.300.160">
    <property type="entry name" value="Type II secretion system, protein E, N-terminal domain"/>
    <property type="match status" value="1"/>
</dbReference>
<dbReference type="InterPro" id="IPR037257">
    <property type="entry name" value="T2SS_E_N_sf"/>
</dbReference>
<dbReference type="InterPro" id="IPR027417">
    <property type="entry name" value="P-loop_NTPase"/>
</dbReference>
<evidence type="ECO:0000256" key="2">
    <source>
        <dbReference type="ARBA" id="ARBA00022741"/>
    </source>
</evidence>
<dbReference type="GO" id="GO:0005524">
    <property type="term" value="F:ATP binding"/>
    <property type="evidence" value="ECO:0007669"/>
    <property type="project" value="UniProtKB-KW"/>
</dbReference>
<dbReference type="InterPro" id="IPR007831">
    <property type="entry name" value="T2SS_GspE_N"/>
</dbReference>
<dbReference type="Gene3D" id="3.40.50.300">
    <property type="entry name" value="P-loop containing nucleotide triphosphate hydrolases"/>
    <property type="match status" value="1"/>
</dbReference>
<gene>
    <name evidence="6" type="ORF">AW736_26210</name>
</gene>
<keyword evidence="3" id="KW-0067">ATP-binding</keyword>